<evidence type="ECO:0000259" key="2">
    <source>
        <dbReference type="Pfam" id="PF02120"/>
    </source>
</evidence>
<dbReference type="Pfam" id="PF02120">
    <property type="entry name" value="Flg_hook"/>
    <property type="match status" value="1"/>
</dbReference>
<dbReference type="Proteomes" id="UP001183222">
    <property type="component" value="Unassembled WGS sequence"/>
</dbReference>
<feature type="region of interest" description="Disordered" evidence="1">
    <location>
        <begin position="396"/>
        <end position="449"/>
    </location>
</feature>
<keyword evidence="4" id="KW-1185">Reference proteome</keyword>
<feature type="compositionally biased region" description="Basic and acidic residues" evidence="1">
    <location>
        <begin position="409"/>
        <end position="420"/>
    </location>
</feature>
<dbReference type="PANTHER" id="PTHR37533:SF2">
    <property type="entry name" value="FLAGELLAR HOOK-LENGTH CONTROL PROTEIN"/>
    <property type="match status" value="1"/>
</dbReference>
<evidence type="ECO:0000256" key="1">
    <source>
        <dbReference type="SAM" id="MobiDB-lite"/>
    </source>
</evidence>
<accession>A0ABU2K622</accession>
<organism evidence="3 4">
    <name type="scientific">Blastococcus goldschmidtiae</name>
    <dbReference type="NCBI Taxonomy" id="3075546"/>
    <lineage>
        <taxon>Bacteria</taxon>
        <taxon>Bacillati</taxon>
        <taxon>Actinomycetota</taxon>
        <taxon>Actinomycetes</taxon>
        <taxon>Geodermatophilales</taxon>
        <taxon>Geodermatophilaceae</taxon>
        <taxon>Blastococcus</taxon>
    </lineage>
</organism>
<dbReference type="CDD" id="cd17470">
    <property type="entry name" value="T3SS_Flik_C"/>
    <property type="match status" value="1"/>
</dbReference>
<protein>
    <submittedName>
        <fullName evidence="3">Flagellar hook-length control protein FliK</fullName>
    </submittedName>
</protein>
<reference evidence="4" key="1">
    <citation type="submission" date="2023-07" db="EMBL/GenBank/DDBJ databases">
        <title>30 novel species of actinomycetes from the DSMZ collection.</title>
        <authorList>
            <person name="Nouioui I."/>
        </authorList>
    </citation>
    <scope>NUCLEOTIDE SEQUENCE [LARGE SCALE GENOMIC DNA]</scope>
    <source>
        <strain evidence="4">DSM 46792</strain>
    </source>
</reference>
<dbReference type="InterPro" id="IPR021136">
    <property type="entry name" value="Flagellar_hook_control-like_C"/>
</dbReference>
<keyword evidence="3" id="KW-0966">Cell projection</keyword>
<sequence>MTAPVMPSAPAARAPSTGGTSDAGGAGSAAPFASALDGALSEGRAAVDDGATGDGEQQDPELPAGTVVLEGTAATEAPPLGLVTPFWALALGTSPVTVPTAGADAAVTGTGLPGVPGSTGAGTVPAGADPSVVSAPGATPAGPAVPAAGAVAPGGGVLPTPGAGPAPDVVLESARGTSAVGTPGSGPAGSTPAPAGAATAGAVPLVTEVAAAAAGVVTSAPSPDSAPAGAPAAAVTALPGVGNASSAGADTAGTDQDADGSAPGDGEAEPTAFGISGPAPSAARAATADADGATGTAASVPVAGQVARQVAVLRGAADGSHTMTLVLTPETLGPVEVSVTVTKGTVDLVLRGAHEHGRAALLDALPDLRRDLESAGLVTAKLEVSKDSGGAWLDRHAAGQQAQQGSGERPGRHGQSDGRSRPWLRTADSGETRTVPSAGSTSSGVDVRV</sequence>
<name>A0ABU2K622_9ACTN</name>
<feature type="region of interest" description="Disordered" evidence="1">
    <location>
        <begin position="245"/>
        <end position="290"/>
    </location>
</feature>
<feature type="domain" description="Flagellar hook-length control protein-like C-terminal" evidence="2">
    <location>
        <begin position="316"/>
        <end position="389"/>
    </location>
</feature>
<gene>
    <name evidence="3" type="ORF">RM425_07005</name>
</gene>
<feature type="region of interest" description="Disordered" evidence="1">
    <location>
        <begin position="176"/>
        <end position="197"/>
    </location>
</feature>
<proteinExistence type="predicted"/>
<feature type="compositionally biased region" description="Low complexity" evidence="1">
    <location>
        <begin position="276"/>
        <end position="290"/>
    </location>
</feature>
<feature type="compositionally biased region" description="Polar residues" evidence="1">
    <location>
        <begin position="432"/>
        <end position="449"/>
    </location>
</feature>
<keyword evidence="3" id="KW-0282">Flagellum</keyword>
<comment type="caution">
    <text evidence="3">The sequence shown here is derived from an EMBL/GenBank/DDBJ whole genome shotgun (WGS) entry which is preliminary data.</text>
</comment>
<feature type="region of interest" description="Disordered" evidence="1">
    <location>
        <begin position="1"/>
        <end position="62"/>
    </location>
</feature>
<dbReference type="InterPro" id="IPR052563">
    <property type="entry name" value="FliK"/>
</dbReference>
<keyword evidence="3" id="KW-0969">Cilium</keyword>
<evidence type="ECO:0000313" key="3">
    <source>
        <dbReference type="EMBL" id="MDT0275650.1"/>
    </source>
</evidence>
<dbReference type="RefSeq" id="WP_311344474.1">
    <property type="nucleotide sequence ID" value="NZ_JAVREI010000003.1"/>
</dbReference>
<dbReference type="EMBL" id="JAVREI010000003">
    <property type="protein sequence ID" value="MDT0275650.1"/>
    <property type="molecule type" value="Genomic_DNA"/>
</dbReference>
<feature type="compositionally biased region" description="Low complexity" evidence="1">
    <location>
        <begin position="188"/>
        <end position="197"/>
    </location>
</feature>
<dbReference type="PANTHER" id="PTHR37533">
    <property type="entry name" value="FLAGELLAR HOOK-LENGTH CONTROL PROTEIN"/>
    <property type="match status" value="1"/>
</dbReference>
<feature type="compositionally biased region" description="Low complexity" evidence="1">
    <location>
        <begin position="245"/>
        <end position="262"/>
    </location>
</feature>
<dbReference type="InterPro" id="IPR038610">
    <property type="entry name" value="FliK-like_C_sf"/>
</dbReference>
<dbReference type="Gene3D" id="3.30.750.140">
    <property type="match status" value="1"/>
</dbReference>
<feature type="compositionally biased region" description="Low complexity" evidence="1">
    <location>
        <begin position="398"/>
        <end position="407"/>
    </location>
</feature>
<evidence type="ECO:0000313" key="4">
    <source>
        <dbReference type="Proteomes" id="UP001183222"/>
    </source>
</evidence>